<dbReference type="InterPro" id="IPR026841">
    <property type="entry name" value="Aur1/Ipt1"/>
</dbReference>
<evidence type="ECO:0000313" key="4">
    <source>
        <dbReference type="Proteomes" id="UP000679779"/>
    </source>
</evidence>
<keyword evidence="1" id="KW-1133">Transmembrane helix</keyword>
<evidence type="ECO:0000256" key="1">
    <source>
        <dbReference type="SAM" id="Phobius"/>
    </source>
</evidence>
<reference evidence="3" key="1">
    <citation type="submission" date="2021-03" db="EMBL/GenBank/DDBJ databases">
        <title>Antimicrobial resistance genes in bacteria isolated from Japanese honey, and their potential for conferring macrolide and lincosamide resistance in the American foulbrood pathogen Paenibacillus larvae.</title>
        <authorList>
            <person name="Okamoto M."/>
            <person name="Kumagai M."/>
            <person name="Kanamori H."/>
            <person name="Takamatsu D."/>
        </authorList>
    </citation>
    <scope>NUCLEOTIDE SEQUENCE</scope>
    <source>
        <strain evidence="3">J2TS6</strain>
    </source>
</reference>
<feature type="transmembrane region" description="Helical" evidence="1">
    <location>
        <begin position="31"/>
        <end position="50"/>
    </location>
</feature>
<proteinExistence type="predicted"/>
<dbReference type="Proteomes" id="UP000679779">
    <property type="component" value="Unassembled WGS sequence"/>
</dbReference>
<dbReference type="GO" id="GO:0016020">
    <property type="term" value="C:membrane"/>
    <property type="evidence" value="ECO:0007669"/>
    <property type="project" value="UniProtKB-SubCell"/>
</dbReference>
<keyword evidence="1" id="KW-0472">Membrane</keyword>
<feature type="transmembrane region" description="Helical" evidence="1">
    <location>
        <begin position="70"/>
        <end position="92"/>
    </location>
</feature>
<sequence length="238" mass="28003">MPFVQNPISKLKGTDYMSWVKKRIPKQLLRWAPLLLMLVFPVLGSLYHLVNQPTDNVYSLVTPLDRATPFIKYFAVPYGVWIFYIYVCIVYFFFRDRPSFYRSIFLYTVCALTCYVIYMVFQTTVPRPVVTGNDPFAMLTRFIYNRDEPFNCFPSIHCFSSYMVMRMIWKSPARNGKNVTLITGMSLLIIVSTLFMKQHVIMDVIGAVALVEFYNFLFIKLPEWHKNKLASERRELQA</sequence>
<dbReference type="EMBL" id="BORQ01000012">
    <property type="protein sequence ID" value="GIO34707.1"/>
    <property type="molecule type" value="Genomic_DNA"/>
</dbReference>
<keyword evidence="1" id="KW-0812">Transmembrane</keyword>
<dbReference type="InterPro" id="IPR036938">
    <property type="entry name" value="PAP2/HPO_sf"/>
</dbReference>
<keyword evidence="4" id="KW-1185">Reference proteome</keyword>
<organism evidence="3 4">
    <name type="scientific">Paenibacillus albilobatus</name>
    <dbReference type="NCBI Taxonomy" id="2716884"/>
    <lineage>
        <taxon>Bacteria</taxon>
        <taxon>Bacillati</taxon>
        <taxon>Bacillota</taxon>
        <taxon>Bacilli</taxon>
        <taxon>Bacillales</taxon>
        <taxon>Paenibacillaceae</taxon>
        <taxon>Paenibacillus</taxon>
    </lineage>
</organism>
<accession>A0A920CFH1</accession>
<dbReference type="AlphaFoldDB" id="A0A920CFH1"/>
<feature type="domain" description="Inositolphosphotransferase Aur1/Ipt1" evidence="2">
    <location>
        <begin position="64"/>
        <end position="211"/>
    </location>
</feature>
<gene>
    <name evidence="3" type="ORF">J2TS6_58480</name>
</gene>
<dbReference type="SUPFAM" id="SSF48317">
    <property type="entry name" value="Acid phosphatase/Vanadium-dependent haloperoxidase"/>
    <property type="match status" value="1"/>
</dbReference>
<evidence type="ECO:0000313" key="3">
    <source>
        <dbReference type="EMBL" id="GIO34707.1"/>
    </source>
</evidence>
<comment type="caution">
    <text evidence="3">The sequence shown here is derived from an EMBL/GenBank/DDBJ whole genome shotgun (WGS) entry which is preliminary data.</text>
</comment>
<feature type="transmembrane region" description="Helical" evidence="1">
    <location>
        <begin position="104"/>
        <end position="121"/>
    </location>
</feature>
<evidence type="ECO:0000259" key="2">
    <source>
        <dbReference type="Pfam" id="PF14378"/>
    </source>
</evidence>
<name>A0A920CFH1_9BACL</name>
<dbReference type="Pfam" id="PF14378">
    <property type="entry name" value="PAP2_3"/>
    <property type="match status" value="1"/>
</dbReference>
<protein>
    <recommendedName>
        <fullName evidence="2">Inositolphosphotransferase Aur1/Ipt1 domain-containing protein</fullName>
    </recommendedName>
</protein>
<feature type="transmembrane region" description="Helical" evidence="1">
    <location>
        <begin position="201"/>
        <end position="219"/>
    </location>
</feature>